<dbReference type="EMBL" id="PQXI01000008">
    <property type="protein sequence ID" value="TGO30057.1"/>
    <property type="molecule type" value="Genomic_DNA"/>
</dbReference>
<evidence type="ECO:0000313" key="1">
    <source>
        <dbReference type="EMBL" id="TGO30057.1"/>
    </source>
</evidence>
<name>A0A4Z1G7R3_9HELO</name>
<proteinExistence type="predicted"/>
<evidence type="ECO:0000313" key="2">
    <source>
        <dbReference type="Proteomes" id="UP000297910"/>
    </source>
</evidence>
<sequence length="89" mass="10151">MSECSFQENRLLEVLLLSELTLHGPFSRNKDITAKEMSYDLKATNMSQVLQLEAPGPPITADCQPTYTVSGESVLFFRFWKYQKKMLTG</sequence>
<gene>
    <name evidence="1" type="ORF">BPAE_0008g00490</name>
</gene>
<comment type="caution">
    <text evidence="1">The sequence shown here is derived from an EMBL/GenBank/DDBJ whole genome shotgun (WGS) entry which is preliminary data.</text>
</comment>
<reference evidence="1 2" key="1">
    <citation type="submission" date="2017-12" db="EMBL/GenBank/DDBJ databases">
        <title>Comparative genomics of Botrytis spp.</title>
        <authorList>
            <person name="Valero-Jimenez C.A."/>
            <person name="Tapia P."/>
            <person name="Veloso J."/>
            <person name="Silva-Moreno E."/>
            <person name="Staats M."/>
            <person name="Valdes J.H."/>
            <person name="Van Kan J.A.L."/>
        </authorList>
    </citation>
    <scope>NUCLEOTIDE SEQUENCE [LARGE SCALE GENOMIC DNA]</scope>
    <source>
        <strain evidence="1 2">Bp0003</strain>
    </source>
</reference>
<dbReference type="AlphaFoldDB" id="A0A4Z1G7R3"/>
<organism evidence="1 2">
    <name type="scientific">Botrytis paeoniae</name>
    <dbReference type="NCBI Taxonomy" id="278948"/>
    <lineage>
        <taxon>Eukaryota</taxon>
        <taxon>Fungi</taxon>
        <taxon>Dikarya</taxon>
        <taxon>Ascomycota</taxon>
        <taxon>Pezizomycotina</taxon>
        <taxon>Leotiomycetes</taxon>
        <taxon>Helotiales</taxon>
        <taxon>Sclerotiniaceae</taxon>
        <taxon>Botrytis</taxon>
    </lineage>
</organism>
<dbReference type="Proteomes" id="UP000297910">
    <property type="component" value="Unassembled WGS sequence"/>
</dbReference>
<keyword evidence="2" id="KW-1185">Reference proteome</keyword>
<accession>A0A4Z1G7R3</accession>
<protein>
    <submittedName>
        <fullName evidence="1">Uncharacterized protein</fullName>
    </submittedName>
</protein>